<gene>
    <name evidence="3" type="ORF">CEV08_09100</name>
</gene>
<dbReference type="InterPro" id="IPR041533">
    <property type="entry name" value="Bep_BID"/>
</dbReference>
<dbReference type="EMBL" id="NJPP01000068">
    <property type="protein sequence ID" value="PIT67867.1"/>
    <property type="molecule type" value="Genomic_DNA"/>
</dbReference>
<feature type="region of interest" description="Disordered" evidence="1">
    <location>
        <begin position="384"/>
        <end position="450"/>
    </location>
</feature>
<organism evidence="3 4">
    <name type="scientific">Bartonella tribocorum</name>
    <dbReference type="NCBI Taxonomy" id="85701"/>
    <lineage>
        <taxon>Bacteria</taxon>
        <taxon>Pseudomonadati</taxon>
        <taxon>Pseudomonadota</taxon>
        <taxon>Alphaproteobacteria</taxon>
        <taxon>Hyphomicrobiales</taxon>
        <taxon>Bartonellaceae</taxon>
        <taxon>Bartonella</taxon>
    </lineage>
</organism>
<reference evidence="3 4" key="1">
    <citation type="submission" date="2017-06" db="EMBL/GenBank/DDBJ databases">
        <title>Draft genome of Bartonella tribocorum C635.</title>
        <authorList>
            <person name="Hadjadj L."/>
            <person name="Jiyipong T."/>
            <person name="Diene S.M."/>
            <person name="Morand S."/>
            <person name="Rolain J.-M."/>
        </authorList>
    </citation>
    <scope>NUCLEOTIDE SEQUENCE [LARGE SCALE GENOMIC DNA]</scope>
    <source>
        <strain evidence="3 4">C635</strain>
    </source>
</reference>
<protein>
    <recommendedName>
        <fullName evidence="2">Bartonella effector protein BID domain-containing protein</fullName>
    </recommendedName>
</protein>
<dbReference type="NCBIfam" id="NF033856">
    <property type="entry name" value="T4SS_effec_BID"/>
    <property type="match status" value="3"/>
</dbReference>
<name>A0A2N9Y834_9HYPH</name>
<evidence type="ECO:0000313" key="3">
    <source>
        <dbReference type="EMBL" id="PIT67867.1"/>
    </source>
</evidence>
<comment type="caution">
    <text evidence="3">The sequence shown here is derived from an EMBL/GenBank/DDBJ whole genome shotgun (WGS) entry which is preliminary data.</text>
</comment>
<sequence>MRIKNRARKEAEEALEPLNSAIEDFVFTVKYTQENISQSSQIKQRQHQQAQQEKTIQPLSNHEIARKVQQDPSVKQSKREIQFLSEMVFGNPFILQHRIDDMQKAPEMGAELAYQIGNYSKSSGSLAGRKIFGIKTAARKAAEEHLPALCTAIRDYADTVQQLRDTIVQNHQIEQQQRSYHKQTLFPVAREILNGLHQDKIRSLCGKIFGDRLILEQSIQKIKENPNVGEQLLWNLTENPLSISELAGENVLGTKDRARKEAEEHLPALCTAIKDYVDNVNKMLHGLHQDKIRFLCHNVFGDRFILDQSLQKIKDNPEVGEQLLWDLTKKPLSISELADETVLGTKNRARKEAEEHLPALCTAIRDYADKVKQLRDTIVQNYQTEQQQRHQPLTDLDRKLQKQQSLWQSPKIPEQSTKNHHREISETSKQEEQLLTRSHRAKTSKAMALS</sequence>
<dbReference type="Pfam" id="PF17841">
    <property type="entry name" value="Bep_C_terminal"/>
    <property type="match status" value="1"/>
</dbReference>
<dbReference type="RefSeq" id="WP_100131274.1">
    <property type="nucleotide sequence ID" value="NZ_NJPP01000068.1"/>
</dbReference>
<feature type="compositionally biased region" description="Basic and acidic residues" evidence="1">
    <location>
        <begin position="422"/>
        <end position="434"/>
    </location>
</feature>
<evidence type="ECO:0000256" key="1">
    <source>
        <dbReference type="SAM" id="MobiDB-lite"/>
    </source>
</evidence>
<dbReference type="OrthoDB" id="7921411at2"/>
<evidence type="ECO:0000259" key="2">
    <source>
        <dbReference type="Pfam" id="PF17841"/>
    </source>
</evidence>
<evidence type="ECO:0000313" key="4">
    <source>
        <dbReference type="Proteomes" id="UP000230791"/>
    </source>
</evidence>
<dbReference type="AlphaFoldDB" id="A0A2N9Y834"/>
<dbReference type="Proteomes" id="UP000230791">
    <property type="component" value="Unassembled WGS sequence"/>
</dbReference>
<feature type="domain" description="Bartonella effector protein BID" evidence="2">
    <location>
        <begin position="67"/>
        <end position="157"/>
    </location>
</feature>
<proteinExistence type="predicted"/>
<accession>A0A2N9Y834</accession>